<organism evidence="1 2">
    <name type="scientific">Caerostris extrusa</name>
    <name type="common">Bark spider</name>
    <name type="synonym">Caerostris bankana</name>
    <dbReference type="NCBI Taxonomy" id="172846"/>
    <lineage>
        <taxon>Eukaryota</taxon>
        <taxon>Metazoa</taxon>
        <taxon>Ecdysozoa</taxon>
        <taxon>Arthropoda</taxon>
        <taxon>Chelicerata</taxon>
        <taxon>Arachnida</taxon>
        <taxon>Araneae</taxon>
        <taxon>Araneomorphae</taxon>
        <taxon>Entelegynae</taxon>
        <taxon>Araneoidea</taxon>
        <taxon>Araneidae</taxon>
        <taxon>Caerostris</taxon>
    </lineage>
</organism>
<name>A0AAV4SGF7_CAEEX</name>
<dbReference type="EMBL" id="BPLR01009393">
    <property type="protein sequence ID" value="GIY31557.1"/>
    <property type="molecule type" value="Genomic_DNA"/>
</dbReference>
<evidence type="ECO:0000313" key="1">
    <source>
        <dbReference type="EMBL" id="GIY31557.1"/>
    </source>
</evidence>
<dbReference type="AlphaFoldDB" id="A0AAV4SGF7"/>
<protein>
    <submittedName>
        <fullName evidence="1">Uncharacterized protein</fullName>
    </submittedName>
</protein>
<proteinExistence type="predicted"/>
<sequence>MHCLQCSLWPSYSVIYCYESSLSLLRSTADARIFKLNTCGSHRRVRCEKMPGCRDGSVTVIYSSGYICCGSYNQMGLGLLGQRRGFRNRLFA</sequence>
<comment type="caution">
    <text evidence="1">The sequence shown here is derived from an EMBL/GenBank/DDBJ whole genome shotgun (WGS) entry which is preliminary data.</text>
</comment>
<gene>
    <name evidence="1" type="ORF">CEXT_83001</name>
</gene>
<keyword evidence="2" id="KW-1185">Reference proteome</keyword>
<reference evidence="1 2" key="1">
    <citation type="submission" date="2021-06" db="EMBL/GenBank/DDBJ databases">
        <title>Caerostris extrusa draft genome.</title>
        <authorList>
            <person name="Kono N."/>
            <person name="Arakawa K."/>
        </authorList>
    </citation>
    <scope>NUCLEOTIDE SEQUENCE [LARGE SCALE GENOMIC DNA]</scope>
</reference>
<dbReference type="Proteomes" id="UP001054945">
    <property type="component" value="Unassembled WGS sequence"/>
</dbReference>
<evidence type="ECO:0000313" key="2">
    <source>
        <dbReference type="Proteomes" id="UP001054945"/>
    </source>
</evidence>
<accession>A0AAV4SGF7</accession>